<evidence type="ECO:0000313" key="3">
    <source>
        <dbReference type="EMBL" id="KAF7509260.1"/>
    </source>
</evidence>
<sequence length="123" mass="13743">MDDVADFTVAKWINASGGSGDFNFLLYFSKIKEEKRTSHHVHQANMREGDVLSFTFGSTIGSLSLQIWIVAILQEMMRFTTWPVVTIKHGDLVVAFINRMAHDASPISHGRFPAIRNPSPALP</sequence>
<evidence type="ECO:0000256" key="1">
    <source>
        <dbReference type="SAM" id="Phobius"/>
    </source>
</evidence>
<dbReference type="EMBL" id="JAACFV010000043">
    <property type="protein sequence ID" value="KAF7509260.1"/>
    <property type="molecule type" value="Genomic_DNA"/>
</dbReference>
<keyword evidence="1" id="KW-0812">Transmembrane</keyword>
<keyword evidence="1" id="KW-1133">Transmembrane helix</keyword>
<proteinExistence type="predicted"/>
<protein>
    <recommendedName>
        <fullName evidence="2">Agd3 deacetylase domain-containing protein</fullName>
    </recommendedName>
</protein>
<name>A0A8H7E5I0_9EURO</name>
<organism evidence="3 4">
    <name type="scientific">Endocarpon pusillum</name>
    <dbReference type="NCBI Taxonomy" id="364733"/>
    <lineage>
        <taxon>Eukaryota</taxon>
        <taxon>Fungi</taxon>
        <taxon>Dikarya</taxon>
        <taxon>Ascomycota</taxon>
        <taxon>Pezizomycotina</taxon>
        <taxon>Eurotiomycetes</taxon>
        <taxon>Chaetothyriomycetidae</taxon>
        <taxon>Verrucariales</taxon>
        <taxon>Verrucariaceae</taxon>
        <taxon>Endocarpon</taxon>
    </lineage>
</organism>
<feature type="transmembrane region" description="Helical" evidence="1">
    <location>
        <begin position="51"/>
        <end position="73"/>
    </location>
</feature>
<dbReference type="AlphaFoldDB" id="A0A8H7E5I0"/>
<keyword evidence="4" id="KW-1185">Reference proteome</keyword>
<gene>
    <name evidence="3" type="ORF">GJ744_008154</name>
</gene>
<evidence type="ECO:0000313" key="4">
    <source>
        <dbReference type="Proteomes" id="UP000606974"/>
    </source>
</evidence>
<reference evidence="3" key="1">
    <citation type="submission" date="2020-02" db="EMBL/GenBank/DDBJ databases">
        <authorList>
            <person name="Palmer J.M."/>
        </authorList>
    </citation>
    <scope>NUCLEOTIDE SEQUENCE</scope>
    <source>
        <strain evidence="3">EPUS1.4</strain>
        <tissue evidence="3">Thallus</tissue>
    </source>
</reference>
<keyword evidence="1" id="KW-0472">Membrane</keyword>
<comment type="caution">
    <text evidence="3">The sequence shown here is derived from an EMBL/GenBank/DDBJ whole genome shotgun (WGS) entry which is preliminary data.</text>
</comment>
<dbReference type="InterPro" id="IPR056826">
    <property type="entry name" value="Agd3_CE"/>
</dbReference>
<evidence type="ECO:0000259" key="2">
    <source>
        <dbReference type="Pfam" id="PF25115"/>
    </source>
</evidence>
<feature type="domain" description="Agd3 deacetylase" evidence="2">
    <location>
        <begin position="3"/>
        <end position="104"/>
    </location>
</feature>
<accession>A0A8H7E5I0</accession>
<dbReference type="Pfam" id="PF25115">
    <property type="entry name" value="Agd3_CE"/>
    <property type="match status" value="1"/>
</dbReference>
<dbReference type="Proteomes" id="UP000606974">
    <property type="component" value="Unassembled WGS sequence"/>
</dbReference>